<dbReference type="HOGENOM" id="CLU_3133390_0_0_9"/>
<comment type="caution">
    <text evidence="1">The sequence shown here is derived from an EMBL/GenBank/DDBJ whole genome shotgun (WGS) entry which is preliminary data.</text>
</comment>
<keyword evidence="2" id="KW-1185">Reference proteome</keyword>
<sequence>MPPAKLSITLSVYKTISIAESDLFLQKMTKKSDLLAANHFFKVHLSLAI</sequence>
<gene>
    <name evidence="1" type="ORF">BUTYVIB_01331</name>
</gene>
<dbReference type="Proteomes" id="UP000006238">
    <property type="component" value="Unassembled WGS sequence"/>
</dbReference>
<dbReference type="AlphaFoldDB" id="D4RZS4"/>
<dbReference type="EMBL" id="ABWN01000029">
    <property type="protein sequence ID" value="EFF68498.1"/>
    <property type="molecule type" value="Genomic_DNA"/>
</dbReference>
<organism evidence="1 2">
    <name type="scientific">Eshraghiella crossota DSM 2876</name>
    <dbReference type="NCBI Taxonomy" id="511680"/>
    <lineage>
        <taxon>Bacteria</taxon>
        <taxon>Bacillati</taxon>
        <taxon>Bacillota</taxon>
        <taxon>Clostridia</taxon>
        <taxon>Lachnospirales</taxon>
        <taxon>Lachnospiraceae</taxon>
        <taxon>Eshraghiella</taxon>
    </lineage>
</organism>
<protein>
    <submittedName>
        <fullName evidence="1">Uncharacterized protein</fullName>
    </submittedName>
</protein>
<proteinExistence type="predicted"/>
<reference evidence="1 2" key="1">
    <citation type="submission" date="2010-02" db="EMBL/GenBank/DDBJ databases">
        <authorList>
            <person name="Weinstock G."/>
            <person name="Sodergren E."/>
            <person name="Clifton S."/>
            <person name="Fulton L."/>
            <person name="Fulton B."/>
            <person name="Courtney L."/>
            <person name="Fronick C."/>
            <person name="Harrison M."/>
            <person name="Strong C."/>
            <person name="Farmer C."/>
            <person name="Delahaunty K."/>
            <person name="Markovic C."/>
            <person name="Hall O."/>
            <person name="Minx P."/>
            <person name="Tomlinson C."/>
            <person name="Mitreva M."/>
            <person name="Nelson J."/>
            <person name="Hou S."/>
            <person name="Wollam A."/>
            <person name="Pepin K.H."/>
            <person name="Johnson M."/>
            <person name="Bhonagiri V."/>
            <person name="Zhang X."/>
            <person name="Suruliraj S."/>
            <person name="Warren W."/>
            <person name="Chinwalla A."/>
            <person name="Mardis E.R."/>
            <person name="Wilson R.K."/>
        </authorList>
    </citation>
    <scope>NUCLEOTIDE SEQUENCE [LARGE SCALE GENOMIC DNA]</scope>
    <source>
        <strain evidence="1 2">DSM 2876</strain>
    </source>
</reference>
<evidence type="ECO:0000313" key="1">
    <source>
        <dbReference type="EMBL" id="EFF68498.1"/>
    </source>
</evidence>
<evidence type="ECO:0000313" key="2">
    <source>
        <dbReference type="Proteomes" id="UP000006238"/>
    </source>
</evidence>
<accession>D4RZS4</accession>
<name>D4RZS4_9FIRM</name>